<protein>
    <submittedName>
        <fullName evidence="3">Enoyl-CoA hydratase</fullName>
    </submittedName>
</protein>
<organism evidence="3 4">
    <name type="scientific">Rubrobacter marinus</name>
    <dbReference type="NCBI Taxonomy" id="2653852"/>
    <lineage>
        <taxon>Bacteria</taxon>
        <taxon>Bacillati</taxon>
        <taxon>Actinomycetota</taxon>
        <taxon>Rubrobacteria</taxon>
        <taxon>Rubrobacterales</taxon>
        <taxon>Rubrobacteraceae</taxon>
        <taxon>Rubrobacter</taxon>
    </lineage>
</organism>
<name>A0A6G8Q0J6_9ACTN</name>
<dbReference type="Pfam" id="PF00378">
    <property type="entry name" value="ECH_1"/>
    <property type="match status" value="1"/>
</dbReference>
<dbReference type="Gene3D" id="1.10.12.10">
    <property type="entry name" value="Lyase 2-enoyl-coa Hydratase, Chain A, domain 2"/>
    <property type="match status" value="1"/>
</dbReference>
<reference evidence="3 4" key="1">
    <citation type="submission" date="2019-10" db="EMBL/GenBank/DDBJ databases">
        <title>Rubrobacter sp nov SCSIO 52915 isolated from a deep-sea sediment in the South China Sea.</title>
        <authorList>
            <person name="Chen R.W."/>
        </authorList>
    </citation>
    <scope>NUCLEOTIDE SEQUENCE [LARGE SCALE GENOMIC DNA]</scope>
    <source>
        <strain evidence="3 4">SCSIO 52915</strain>
    </source>
</reference>
<dbReference type="SUPFAM" id="SSF52096">
    <property type="entry name" value="ClpP/crotonase"/>
    <property type="match status" value="1"/>
</dbReference>
<dbReference type="InterPro" id="IPR018376">
    <property type="entry name" value="Enoyl-CoA_hyd/isom_CS"/>
</dbReference>
<dbReference type="KEGG" id="rmar:GBA65_17060"/>
<dbReference type="EMBL" id="CP045121">
    <property type="protein sequence ID" value="QIN79950.1"/>
    <property type="molecule type" value="Genomic_DNA"/>
</dbReference>
<dbReference type="InterPro" id="IPR029045">
    <property type="entry name" value="ClpP/crotonase-like_dom_sf"/>
</dbReference>
<accession>A0A6G8Q0J6</accession>
<dbReference type="InterPro" id="IPR001753">
    <property type="entry name" value="Enoyl-CoA_hydra/iso"/>
</dbReference>
<proteinExistence type="inferred from homology"/>
<gene>
    <name evidence="3" type="ORF">GBA65_17060</name>
</gene>
<evidence type="ECO:0000313" key="3">
    <source>
        <dbReference type="EMBL" id="QIN79950.1"/>
    </source>
</evidence>
<dbReference type="PANTHER" id="PTHR43802">
    <property type="entry name" value="ENOYL-COA HYDRATASE"/>
    <property type="match status" value="1"/>
</dbReference>
<dbReference type="PANTHER" id="PTHR43802:SF1">
    <property type="entry name" value="IP11341P-RELATED"/>
    <property type="match status" value="1"/>
</dbReference>
<dbReference type="AlphaFoldDB" id="A0A6G8Q0J6"/>
<keyword evidence="4" id="KW-1185">Reference proteome</keyword>
<dbReference type="PROSITE" id="PS00166">
    <property type="entry name" value="ENOYL_COA_HYDRATASE"/>
    <property type="match status" value="1"/>
</dbReference>
<dbReference type="InterPro" id="IPR014748">
    <property type="entry name" value="Enoyl-CoA_hydra_C"/>
</dbReference>
<evidence type="ECO:0000256" key="2">
    <source>
        <dbReference type="RuleBase" id="RU003707"/>
    </source>
</evidence>
<dbReference type="Gene3D" id="3.90.226.10">
    <property type="entry name" value="2-enoyl-CoA Hydratase, Chain A, domain 1"/>
    <property type="match status" value="1"/>
</dbReference>
<dbReference type="GO" id="GO:0003824">
    <property type="term" value="F:catalytic activity"/>
    <property type="evidence" value="ECO:0007669"/>
    <property type="project" value="InterPro"/>
</dbReference>
<sequence>MPRDGTAEGGRGVADLEYAVENGVGTILLNRPHRKNAFTTEMVDEWAEVLRGARTDDRVGAIVVTGAGDAFCSGGELEGLAPGEEGPTTYERKAFLTDHVHRVAYALEDLDKPVIAAVNGVAVGAGMDMALMCDMRFVARSARMSEGYIKVGLVPGDGGAYWLPRLVGTAKAMELLLTGDFVDAEEAHRIGLANRVFDDADLMRETRSFAEKLAAGPPRITRMIKRAVYQSARSDLRTSLDLISSHMAVVQSMEEHTEAFNAFREKRPPNFEGR</sequence>
<comment type="similarity">
    <text evidence="1 2">Belongs to the enoyl-CoA hydratase/isomerase family.</text>
</comment>
<evidence type="ECO:0000256" key="1">
    <source>
        <dbReference type="ARBA" id="ARBA00005254"/>
    </source>
</evidence>
<dbReference type="Proteomes" id="UP000502706">
    <property type="component" value="Chromosome"/>
</dbReference>
<evidence type="ECO:0000313" key="4">
    <source>
        <dbReference type="Proteomes" id="UP000502706"/>
    </source>
</evidence>
<dbReference type="CDD" id="cd06558">
    <property type="entry name" value="crotonase-like"/>
    <property type="match status" value="1"/>
</dbReference>